<evidence type="ECO:0000256" key="1">
    <source>
        <dbReference type="ARBA" id="ARBA00022737"/>
    </source>
</evidence>
<proteinExistence type="predicted"/>
<gene>
    <name evidence="2" type="ORF">RTSSTS7063_00289</name>
</gene>
<dbReference type="Pfam" id="PF19085">
    <property type="entry name" value="Choline_bind_2"/>
    <property type="match status" value="1"/>
</dbReference>
<dbReference type="AlphaFoldDB" id="A0A564SG49"/>
<sequence>MNGSGEMQANKWISGIYYVKGNGEMATSEWVDGYYVDGNGVWVK</sequence>
<dbReference type="Proteomes" id="UP000363661">
    <property type="component" value="Unassembled WGS sequence"/>
</dbReference>
<protein>
    <recommendedName>
        <fullName evidence="4">N-acetylmuramoyl-L-alanine amidase</fullName>
    </recommendedName>
</protein>
<dbReference type="InterPro" id="IPR018337">
    <property type="entry name" value="Cell_wall/Cho-bd_repeat"/>
</dbReference>
<evidence type="ECO:0008006" key="4">
    <source>
        <dbReference type="Google" id="ProtNLM"/>
    </source>
</evidence>
<evidence type="ECO:0000313" key="2">
    <source>
        <dbReference type="EMBL" id="VUW94136.1"/>
    </source>
</evidence>
<keyword evidence="1" id="KW-0677">Repeat</keyword>
<reference evidence="2 3" key="1">
    <citation type="submission" date="2019-07" db="EMBL/GenBank/DDBJ databases">
        <authorList>
            <person name="Hibberd C M."/>
            <person name="Gehrig L. J."/>
            <person name="Chang H.-W."/>
            <person name="Venkatesh S."/>
        </authorList>
    </citation>
    <scope>NUCLEOTIDE SEQUENCE [LARGE SCALE GENOMIC DNA]</scope>
    <source>
        <strain evidence="2">Ruminococcus_torques_SSTS_Bg7063</strain>
    </source>
</reference>
<evidence type="ECO:0000313" key="3">
    <source>
        <dbReference type="Proteomes" id="UP000363661"/>
    </source>
</evidence>
<dbReference type="EMBL" id="CABHNA010000022">
    <property type="protein sequence ID" value="VUW94136.1"/>
    <property type="molecule type" value="Genomic_DNA"/>
</dbReference>
<dbReference type="SUPFAM" id="SSF69360">
    <property type="entry name" value="Cell wall binding repeat"/>
    <property type="match status" value="1"/>
</dbReference>
<keyword evidence="3" id="KW-1185">Reference proteome</keyword>
<dbReference type="Gene3D" id="2.10.270.10">
    <property type="entry name" value="Cholin Binding"/>
    <property type="match status" value="1"/>
</dbReference>
<name>A0A564SG49_9FIRM</name>
<organism evidence="2 3">
    <name type="scientific">[Ruminococcus] torques</name>
    <dbReference type="NCBI Taxonomy" id="33039"/>
    <lineage>
        <taxon>Bacteria</taxon>
        <taxon>Bacillati</taxon>
        <taxon>Bacillota</taxon>
        <taxon>Clostridia</taxon>
        <taxon>Lachnospirales</taxon>
        <taxon>Lachnospiraceae</taxon>
        <taxon>Mediterraneibacter</taxon>
    </lineage>
</organism>
<accession>A0A564SG49</accession>